<comment type="caution">
    <text evidence="2">The sequence shown here is derived from an EMBL/GenBank/DDBJ whole genome shotgun (WGS) entry which is preliminary data.</text>
</comment>
<evidence type="ECO:0000313" key="3">
    <source>
        <dbReference type="Proteomes" id="UP000237347"/>
    </source>
</evidence>
<organism evidence="2 3">
    <name type="scientific">Quercus suber</name>
    <name type="common">Cork oak</name>
    <dbReference type="NCBI Taxonomy" id="58331"/>
    <lineage>
        <taxon>Eukaryota</taxon>
        <taxon>Viridiplantae</taxon>
        <taxon>Streptophyta</taxon>
        <taxon>Embryophyta</taxon>
        <taxon>Tracheophyta</taxon>
        <taxon>Spermatophyta</taxon>
        <taxon>Magnoliopsida</taxon>
        <taxon>eudicotyledons</taxon>
        <taxon>Gunneridae</taxon>
        <taxon>Pentapetalae</taxon>
        <taxon>rosids</taxon>
        <taxon>fabids</taxon>
        <taxon>Fagales</taxon>
        <taxon>Fagaceae</taxon>
        <taxon>Quercus</taxon>
    </lineage>
</organism>
<dbReference type="EMBL" id="PKMF04000218">
    <property type="protein sequence ID" value="KAK7842611.1"/>
    <property type="molecule type" value="Genomic_DNA"/>
</dbReference>
<name>A0AAW0KVB6_QUESU</name>
<dbReference type="Proteomes" id="UP000237347">
    <property type="component" value="Unassembled WGS sequence"/>
</dbReference>
<keyword evidence="3" id="KW-1185">Reference proteome</keyword>
<accession>A0AAW0KVB6</accession>
<evidence type="ECO:0000256" key="1">
    <source>
        <dbReference type="SAM" id="MobiDB-lite"/>
    </source>
</evidence>
<protein>
    <submittedName>
        <fullName evidence="2">Uncharacterized protein</fullName>
    </submittedName>
</protein>
<evidence type="ECO:0000313" key="2">
    <source>
        <dbReference type="EMBL" id="KAK7842611.1"/>
    </source>
</evidence>
<gene>
    <name evidence="2" type="ORF">CFP56_013594</name>
</gene>
<proteinExistence type="predicted"/>
<reference evidence="2 3" key="1">
    <citation type="journal article" date="2018" name="Sci. Data">
        <title>The draft genome sequence of cork oak.</title>
        <authorList>
            <person name="Ramos A.M."/>
            <person name="Usie A."/>
            <person name="Barbosa P."/>
            <person name="Barros P.M."/>
            <person name="Capote T."/>
            <person name="Chaves I."/>
            <person name="Simoes F."/>
            <person name="Abreu I."/>
            <person name="Carrasquinho I."/>
            <person name="Faro C."/>
            <person name="Guimaraes J.B."/>
            <person name="Mendonca D."/>
            <person name="Nobrega F."/>
            <person name="Rodrigues L."/>
            <person name="Saibo N.J.M."/>
            <person name="Varela M.C."/>
            <person name="Egas C."/>
            <person name="Matos J."/>
            <person name="Miguel C.M."/>
            <person name="Oliveira M.M."/>
            <person name="Ricardo C.P."/>
            <person name="Goncalves S."/>
        </authorList>
    </citation>
    <scope>NUCLEOTIDE SEQUENCE [LARGE SCALE GENOMIC DNA]</scope>
    <source>
        <strain evidence="3">cv. HL8</strain>
    </source>
</reference>
<dbReference type="AlphaFoldDB" id="A0AAW0KVB6"/>
<sequence>MLEAYGVIPSRNSKQQEREKTTNKLFNNGYPKMFPCGAFLHCINCCELRACNCRESTVWWDIGLPGHVQTTPTVISIAAPLDLVSVVDFVAALRASYTSRNSSSSRGEKFIITEAPPSPKVPSACLCKA</sequence>
<feature type="region of interest" description="Disordered" evidence="1">
    <location>
        <begin position="1"/>
        <end position="20"/>
    </location>
</feature>